<evidence type="ECO:0000256" key="1">
    <source>
        <dbReference type="SAM" id="MobiDB-lite"/>
    </source>
</evidence>
<feature type="non-terminal residue" evidence="2">
    <location>
        <position position="1"/>
    </location>
</feature>
<organism evidence="2">
    <name type="scientific">marine sediment metagenome</name>
    <dbReference type="NCBI Taxonomy" id="412755"/>
    <lineage>
        <taxon>unclassified sequences</taxon>
        <taxon>metagenomes</taxon>
        <taxon>ecological metagenomes</taxon>
    </lineage>
</organism>
<gene>
    <name evidence="2" type="ORF">LCGC14_2270860</name>
</gene>
<dbReference type="AlphaFoldDB" id="A0A0F9F9G7"/>
<evidence type="ECO:0000313" key="2">
    <source>
        <dbReference type="EMBL" id="KKL53890.1"/>
    </source>
</evidence>
<comment type="caution">
    <text evidence="2">The sequence shown here is derived from an EMBL/GenBank/DDBJ whole genome shotgun (WGS) entry which is preliminary data.</text>
</comment>
<name>A0A0F9F9G7_9ZZZZ</name>
<feature type="region of interest" description="Disordered" evidence="1">
    <location>
        <begin position="1"/>
        <end position="66"/>
    </location>
</feature>
<dbReference type="EMBL" id="LAZR01031389">
    <property type="protein sequence ID" value="KKL53890.1"/>
    <property type="molecule type" value="Genomic_DNA"/>
</dbReference>
<reference evidence="2" key="1">
    <citation type="journal article" date="2015" name="Nature">
        <title>Complex archaea that bridge the gap between prokaryotes and eukaryotes.</title>
        <authorList>
            <person name="Spang A."/>
            <person name="Saw J.H."/>
            <person name="Jorgensen S.L."/>
            <person name="Zaremba-Niedzwiedzka K."/>
            <person name="Martijn J."/>
            <person name="Lind A.E."/>
            <person name="van Eijk R."/>
            <person name="Schleper C."/>
            <person name="Guy L."/>
            <person name="Ettema T.J."/>
        </authorList>
    </citation>
    <scope>NUCLEOTIDE SEQUENCE</scope>
</reference>
<accession>A0A0F9F9G7</accession>
<protein>
    <submittedName>
        <fullName evidence="2">Uncharacterized protein</fullName>
    </submittedName>
</protein>
<sequence length="66" mass="7332">KPDSRNMSEPVKVADDDDVKFWDGDFDEPNELPEVTNDSEPVKVTDDDVNNSGEPNELPVAANDQE</sequence>
<proteinExistence type="predicted"/>